<comment type="caution">
    <text evidence="1">The sequence shown here is derived from an EMBL/GenBank/DDBJ whole genome shotgun (WGS) entry which is preliminary data.</text>
</comment>
<accession>A0A8T0A4G6</accession>
<sequence>DKRINNKINYLFIILLISLPKIYSNYLNLINMVGATINNEESKLLFFILKIKCEGRSVCKPQTRVYLVRIKKLFIN</sequence>
<reference evidence="1" key="1">
    <citation type="journal article" date="2020" name="Ecol. Evol.">
        <title>Genome structure and content of the rice root-knot nematode (Meloidogyne graminicola).</title>
        <authorList>
            <person name="Phan N.T."/>
            <person name="Danchin E.G.J."/>
            <person name="Klopp C."/>
            <person name="Perfus-Barbeoch L."/>
            <person name="Kozlowski D.K."/>
            <person name="Koutsovoulos G.D."/>
            <person name="Lopez-Roques C."/>
            <person name="Bouchez O."/>
            <person name="Zahm M."/>
            <person name="Besnard G."/>
            <person name="Bellafiore S."/>
        </authorList>
    </citation>
    <scope>NUCLEOTIDE SEQUENCE</scope>
    <source>
        <strain evidence="1">VN-18</strain>
    </source>
</reference>
<dbReference type="Proteomes" id="UP000605970">
    <property type="component" value="Unassembled WGS sequence"/>
</dbReference>
<dbReference type="AlphaFoldDB" id="A0A8T0A4G6"/>
<organism evidence="1 2">
    <name type="scientific">Meloidogyne graminicola</name>
    <dbReference type="NCBI Taxonomy" id="189291"/>
    <lineage>
        <taxon>Eukaryota</taxon>
        <taxon>Metazoa</taxon>
        <taxon>Ecdysozoa</taxon>
        <taxon>Nematoda</taxon>
        <taxon>Chromadorea</taxon>
        <taxon>Rhabditida</taxon>
        <taxon>Tylenchina</taxon>
        <taxon>Tylenchomorpha</taxon>
        <taxon>Tylenchoidea</taxon>
        <taxon>Meloidogynidae</taxon>
        <taxon>Meloidogyninae</taxon>
        <taxon>Meloidogyne</taxon>
    </lineage>
</organism>
<protein>
    <submittedName>
        <fullName evidence="1">Uncharacterized protein</fullName>
    </submittedName>
</protein>
<evidence type="ECO:0000313" key="2">
    <source>
        <dbReference type="Proteomes" id="UP000605970"/>
    </source>
</evidence>
<feature type="non-terminal residue" evidence="1">
    <location>
        <position position="76"/>
    </location>
</feature>
<dbReference type="EMBL" id="JABEBT010000001">
    <property type="protein sequence ID" value="KAF7640196.1"/>
    <property type="molecule type" value="Genomic_DNA"/>
</dbReference>
<name>A0A8T0A4G6_9BILA</name>
<proteinExistence type="predicted"/>
<gene>
    <name evidence="1" type="ORF">Mgra_00000023</name>
</gene>
<keyword evidence="2" id="KW-1185">Reference proteome</keyword>
<evidence type="ECO:0000313" key="1">
    <source>
        <dbReference type="EMBL" id="KAF7640196.1"/>
    </source>
</evidence>